<feature type="domain" description="DUF7507" evidence="3">
    <location>
        <begin position="1822"/>
        <end position="1921"/>
    </location>
</feature>
<feature type="domain" description="DUF7507" evidence="3">
    <location>
        <begin position="1370"/>
        <end position="1468"/>
    </location>
</feature>
<dbReference type="PATRIC" id="fig|1727163.4.peg.2124"/>
<dbReference type="InterPro" id="IPR026341">
    <property type="entry name" value="T9SS_type_B"/>
</dbReference>
<reference evidence="5" key="1">
    <citation type="submission" date="2015-09" db="EMBL/GenBank/DDBJ databases">
        <title>Complete sequence of Algoriphagus sp. M8-2.</title>
        <authorList>
            <person name="Shintani M."/>
        </authorList>
    </citation>
    <scope>NUCLEOTIDE SEQUENCE [LARGE SCALE GENOMIC DNA]</scope>
    <source>
        <strain evidence="5">M8-2</strain>
    </source>
</reference>
<feature type="domain" description="DUF7507" evidence="3">
    <location>
        <begin position="701"/>
        <end position="800"/>
    </location>
</feature>
<dbReference type="NCBIfam" id="NF012211">
    <property type="entry name" value="tand_rpt_95"/>
    <property type="match status" value="3"/>
</dbReference>
<dbReference type="Pfam" id="PF13585">
    <property type="entry name" value="CHU_C"/>
    <property type="match status" value="1"/>
</dbReference>
<keyword evidence="5" id="KW-1185">Reference proteome</keyword>
<dbReference type="Gene3D" id="2.60.40.3440">
    <property type="match status" value="3"/>
</dbReference>
<dbReference type="NCBIfam" id="TIGR04131">
    <property type="entry name" value="Bac_Flav_CTERM"/>
    <property type="match status" value="1"/>
</dbReference>
<feature type="domain" description="DUF7507" evidence="3">
    <location>
        <begin position="1706"/>
        <end position="1806"/>
    </location>
</feature>
<protein>
    <recommendedName>
        <fullName evidence="6">DUF11 domain-containing protein</fullName>
    </recommendedName>
</protein>
<feature type="domain" description="DUF7507" evidence="3">
    <location>
        <begin position="475"/>
        <end position="576"/>
    </location>
</feature>
<evidence type="ECO:0000313" key="5">
    <source>
        <dbReference type="Proteomes" id="UP000073816"/>
    </source>
</evidence>
<feature type="domain" description="DUF7507" evidence="3">
    <location>
        <begin position="813"/>
        <end position="912"/>
    </location>
</feature>
<feature type="domain" description="DUF7507" evidence="3">
    <location>
        <begin position="1037"/>
        <end position="1136"/>
    </location>
</feature>
<feature type="domain" description="DUF7507" evidence="3">
    <location>
        <begin position="1259"/>
        <end position="1357"/>
    </location>
</feature>
<evidence type="ECO:0000256" key="1">
    <source>
        <dbReference type="SAM" id="MobiDB-lite"/>
    </source>
</evidence>
<dbReference type="STRING" id="1727163.AO498_10165"/>
<dbReference type="RefSeq" id="WP_067546909.1">
    <property type="nucleotide sequence ID" value="NZ_CP012836.1"/>
</dbReference>
<feature type="domain" description="DUF7507" evidence="3">
    <location>
        <begin position="1595"/>
        <end position="1693"/>
    </location>
</feature>
<dbReference type="InterPro" id="IPR001434">
    <property type="entry name" value="OmcB-like_DUF11"/>
</dbReference>
<feature type="domain" description="DUF7507" evidence="3">
    <location>
        <begin position="925"/>
        <end position="1024"/>
    </location>
</feature>
<name>A0A142ENT6_9BACT</name>
<feature type="domain" description="DUF7507" evidence="3">
    <location>
        <begin position="589"/>
        <end position="688"/>
    </location>
</feature>
<organism evidence="4 5">
    <name type="scientific">Algoriphagus sanaruensis</name>
    <dbReference type="NCBI Taxonomy" id="1727163"/>
    <lineage>
        <taxon>Bacteria</taxon>
        <taxon>Pseudomonadati</taxon>
        <taxon>Bacteroidota</taxon>
        <taxon>Cytophagia</taxon>
        <taxon>Cytophagales</taxon>
        <taxon>Cyclobacteriaceae</taxon>
        <taxon>Algoriphagus</taxon>
    </lineage>
</organism>
<feature type="region of interest" description="Disordered" evidence="1">
    <location>
        <begin position="1458"/>
        <end position="1477"/>
    </location>
</feature>
<dbReference type="InterPro" id="IPR051172">
    <property type="entry name" value="Chlamydia_OmcB"/>
</dbReference>
<accession>A0A142ENT6</accession>
<evidence type="ECO:0000259" key="2">
    <source>
        <dbReference type="Pfam" id="PF01345"/>
    </source>
</evidence>
<evidence type="ECO:0000259" key="3">
    <source>
        <dbReference type="Pfam" id="PF24346"/>
    </source>
</evidence>
<dbReference type="KEGG" id="alm:AO498_10165"/>
<dbReference type="InterPro" id="IPR047589">
    <property type="entry name" value="DUF11_rpt"/>
</dbReference>
<dbReference type="NCBIfam" id="TIGR01451">
    <property type="entry name" value="B_ant_repeat"/>
    <property type="match status" value="14"/>
</dbReference>
<dbReference type="Gene3D" id="2.60.40.740">
    <property type="match status" value="1"/>
</dbReference>
<proteinExistence type="predicted"/>
<feature type="domain" description="DUF11" evidence="2">
    <location>
        <begin position="2527"/>
        <end position="2652"/>
    </location>
</feature>
<reference evidence="4 5" key="2">
    <citation type="journal article" date="2016" name="Genome Announc.">
        <title>Complete Genome Sequence of Algoriphagus sp. Strain M8-2, Isolated from a Brackish Lake.</title>
        <authorList>
            <person name="Muraguchi Y."/>
            <person name="Kushimoto K."/>
            <person name="Ohtsubo Y."/>
            <person name="Suzuki T."/>
            <person name="Dohra H."/>
            <person name="Kimbara K."/>
            <person name="Shintani M."/>
        </authorList>
    </citation>
    <scope>NUCLEOTIDE SEQUENCE [LARGE SCALE GENOMIC DNA]</scope>
    <source>
        <strain evidence="4 5">M8-2</strain>
    </source>
</reference>
<feature type="region of interest" description="Disordered" evidence="1">
    <location>
        <begin position="2153"/>
        <end position="2176"/>
    </location>
</feature>
<feature type="region of interest" description="Disordered" evidence="1">
    <location>
        <begin position="1577"/>
        <end position="1602"/>
    </location>
</feature>
<dbReference type="InterPro" id="IPR055354">
    <property type="entry name" value="DUF7507"/>
</dbReference>
<feature type="region of interest" description="Disordered" evidence="1">
    <location>
        <begin position="1347"/>
        <end position="1366"/>
    </location>
</feature>
<evidence type="ECO:0000313" key="4">
    <source>
        <dbReference type="EMBL" id="AMQ56791.1"/>
    </source>
</evidence>
<dbReference type="Pfam" id="PF24346">
    <property type="entry name" value="DUF7507"/>
    <property type="match status" value="13"/>
</dbReference>
<dbReference type="Pfam" id="PF17963">
    <property type="entry name" value="Big_9"/>
    <property type="match status" value="4"/>
</dbReference>
<dbReference type="OrthoDB" id="904955at2"/>
<dbReference type="PANTHER" id="PTHR34819:SF3">
    <property type="entry name" value="CELL SURFACE PROTEIN"/>
    <property type="match status" value="1"/>
</dbReference>
<evidence type="ECO:0008006" key="6">
    <source>
        <dbReference type="Google" id="ProtNLM"/>
    </source>
</evidence>
<gene>
    <name evidence="4" type="ORF">AO498_10165</name>
</gene>
<dbReference type="EMBL" id="CP012836">
    <property type="protein sequence ID" value="AMQ56791.1"/>
    <property type="molecule type" value="Genomic_DNA"/>
</dbReference>
<feature type="compositionally biased region" description="Polar residues" evidence="1">
    <location>
        <begin position="1585"/>
        <end position="1602"/>
    </location>
</feature>
<feature type="domain" description="DUF7507" evidence="3">
    <location>
        <begin position="1147"/>
        <end position="1247"/>
    </location>
</feature>
<dbReference type="Pfam" id="PF01345">
    <property type="entry name" value="DUF11"/>
    <property type="match status" value="1"/>
</dbReference>
<feature type="domain" description="DUF7507" evidence="3">
    <location>
        <begin position="1481"/>
        <end position="1580"/>
    </location>
</feature>
<sequence>MIKQVLKIMMRKEKLQDFKIFGVALFLVAFFIHSNLIALDLNYLGKTPKSDGVNLNLESLSSEKHINVFDREVRLPRKEIKSNNLSKNDFIRISNKLTKSGFISNGGTGYAYKPVNGKLTLVEDFASFVDINKAALDFSVGTGDSRISGSANTPGETWLYQNVITVGSQVVDAIVKFDSITSGDSMSAFDSTSNPYSASATSVGTSANFLQPNFNFSNAGSANFTISFIEGGSYNGTTNPTGTPIILRNVVVNSYDLDESQNGGVQSTAFNDVGGVELSTSTNLSTSVSGSITTISATGTPGNITQLPGTVTGDNYRVRLTFDEISVLTVTLGSGTGGGGLAYFALDFSQGPTFNNVATYDLELVGDGIIETSETGTTDTFSIKLSAQPTSNVTVNFSGLDNTEHSISPTSLTFTSSNWNTEQIVTVTGVDDTDLDGDINYTLTATSTSTDTRFQGRQVLIDMTNLDDETNEPSNPSLSIVKDADKASVSAAGEVITYTITVDNTGNVDLTGVVVSDVFAGGATLTSGDVNSNNILETTETWVYTASYTVTQSDINAGTALVNTASVVTTELTTPETDTATTTISQSESLTIVKDADKASVSAAGEVITYTITVDNTGNVDLTGVVVSDVFAGGATLTSGDVNSNNILETTETWVYTASYTVTQSDINAGTALVNTASVVTTELTTPETDTATTTISQSESLTIVKDADKASVSAAGEVITYTITVDNTGNVDLTGVVVSDVFAGGATLTSGDVNSNNILETTETWVYTASYTVTQSDINAGTALVNTASVVTTELTTPETDTATTTISQSESLTIVKDADKASVSAAGEVITYTITVDNTGNVDLTGVVVSDVFAGGATLTSGDVNSNNILETTETWVYTASYTVTQSDINAGTALVNTASVVTTELTTPETDTATTTISQSESLTIVKDADKASVSAAGEVITYTITVDNTGNVDLTGVVVSDVFAGGATLTSGDVNSNNILETTETWVYTASYTVTQSDINAGTALVNTASVVTTELTTPETDTATTTISQSESLTIVKDADKASVSAAGEVITYTITVDNTGNVDLTGVVVSDVFAGGATLTSGDVNSNNILETTETWVYTASYTVTQSDINAGTALVNTASVVTTELTTPETDTATTTISQNPSLSIIKTGVFNDENDNGRADVGETISYTFVVTNTGNIALTNVTVTDAMVTVSGEPIDLAVGENSGTNFTATYTIDQDDINAGEVVNTASVTSDEVTEPVEDEETTNLPQEASLTLAKTGVFNDENDNGRADVGETISYTFVVTNTGNIALTNVTVTDEMVTVSGEPIDLAVGEDSGTNFTATYTIDQDDINAGEVVNTASASSDEVTTPEEDEETTNLPQEASLTLAKTGVFNDENDNGRADVGETISYTFVVTNTGNIALTNVTVTDEMVTVSGEPIDLAVGEDSGTNFTATYTIDQDDINAGEVVNTASASSDEVTTPEEDEETTNLPQEASLTLAKTGVFNDENDNGRADVGETISYTFVVTNTGNVPLTNVTVTDAMVTVNGEPIDLGVGENSGTNFTATYTIDQDDINAGEVVNTASVTSDEVTEPVEDQETTNLPQEASWAFSKSTDNTGYSSPGDILRYTLTLVNTGNLPISEIEVSDPKATSGPDYVRGDLNNNNTLDVGEAWIYVATVAITQENIDAGKFVNIASAKGKSSDGRNLEITDQQTVNAVPSPELTVIKSAVENDFDAAGDVINYTIAVQNTGNITISNVVVTDPKASSGPVYESGDSNSNSKLDVGETWIYLASSIVNQADLDAGSFTNEATVTGTPAVGTLNPAKGSKTINAVQRPSWTLSKTASEKYYNEVGDVLNYSIVVANTGNVTITNVSVSDPQATSGPSYESGDSNVNGKLDVNETWTYVASYVVQADDLETGSFTNKATAIGTPSGGDLDPAEDQYTVDALIAVPDLEYTPYETPVSGNVSINDTYPEGSSFSQTSEPAHGEVEFNSDGTFTYTPEEGFTGVDTFTYQVCLPSQNGSACELTSVTILVGPLAIDDSYLMLENRILEASVIGNDTYPSSSDLGIKSRVLVNITNSNGSEFSQTSDVSFGTLSFNIDGSFTYVPDENFTGKDSFTYKVCFTFGDITLCDEARVEIEVLSFSTEPDVNATLINVPLKGNVSTNDQVTGGTTYGDPGEATSQPAGSNPELTLNSDGTYDFITDVPGVYVYLVPVCSPLEGEECRIEPLTITVLDINEPVNAPIAHTDIAETRQGVPVTLKTLSNDRPGGKTVELDPSSVTIVAQPKHGTVSVDTETGDITYTPDADFLGVDTYTYQVCDTSDPAKCVIADQKVTVLSEKAPNSTLASDDFAITSNKEKITGNVLNNDTDSEGNTQKVTPNKVSLPEGEFEIDEDGNYTFTPTPGFIGPVEIVYQVCDNGNPQACARATIYFLIVKNSIEAINDNFQDNVINGLKGGVAGNVLTNDLLNERPVLANEVKISILGDGGLTGVEIDDQGNLIVPAGTPVGTYIVHYNICEVVDPTNCSDAFVIVEVFHGVDLAIDKRVDETSIWEGDEFSYILTVANVGDTDATEIVVIDDLPSGLEYKSSSLISGGSLQLNTTVSGQKVTMKLAGLATGEVVEIRLAVKARPLSGSNAETIINTASVSSKETELNPSDNSSSVSVQIQPFFIPNVITPNGDRKNDAFVIRGLGKFASNEIVIFNRWGDHVYQKKGYQNDWTAEGMVAGTYFYILSVVDINGKPTVFKGWIQIIREN</sequence>
<dbReference type="Proteomes" id="UP000073816">
    <property type="component" value="Chromosome"/>
</dbReference>
<dbReference type="PANTHER" id="PTHR34819">
    <property type="entry name" value="LARGE CYSTEINE-RICH PERIPLASMIC PROTEIN OMCB"/>
    <property type="match status" value="1"/>
</dbReference>